<keyword evidence="21" id="KW-1185">Reference proteome</keyword>
<dbReference type="SUPFAM" id="SSF57850">
    <property type="entry name" value="RING/U-box"/>
    <property type="match status" value="3"/>
</dbReference>
<dbReference type="CDD" id="cd18791">
    <property type="entry name" value="SF2_C_RHA"/>
    <property type="match status" value="1"/>
</dbReference>
<dbReference type="Pfam" id="PF00271">
    <property type="entry name" value="Helicase_C"/>
    <property type="match status" value="1"/>
</dbReference>
<keyword evidence="10" id="KW-0347">Helicase</keyword>
<dbReference type="EMBL" id="RWGY01000007">
    <property type="protein sequence ID" value="TVU37819.1"/>
    <property type="molecule type" value="Genomic_DNA"/>
</dbReference>
<dbReference type="OrthoDB" id="10009520at2759"/>
<dbReference type="PROSITE" id="PS50089">
    <property type="entry name" value="ZF_RING_2"/>
    <property type="match status" value="1"/>
</dbReference>
<dbReference type="Pfam" id="PF07717">
    <property type="entry name" value="OB_NTP_bind"/>
    <property type="match status" value="1"/>
</dbReference>
<dbReference type="Pfam" id="PF24471">
    <property type="entry name" value="KH_DEAH11"/>
    <property type="match status" value="1"/>
</dbReference>
<dbReference type="CDD" id="cd20335">
    <property type="entry name" value="BRcat_RBR"/>
    <property type="match status" value="1"/>
</dbReference>
<evidence type="ECO:0000256" key="4">
    <source>
        <dbReference type="ARBA" id="ARBA00022723"/>
    </source>
</evidence>
<reference evidence="20 21" key="1">
    <citation type="journal article" date="2019" name="Sci. Rep.">
        <title>A high-quality genome of Eragrostis curvula grass provides insights into Poaceae evolution and supports new strategies to enhance forage quality.</title>
        <authorList>
            <person name="Carballo J."/>
            <person name="Santos B.A.C.M."/>
            <person name="Zappacosta D."/>
            <person name="Garbus I."/>
            <person name="Selva J.P."/>
            <person name="Gallo C.A."/>
            <person name="Diaz A."/>
            <person name="Albertini E."/>
            <person name="Caccamo M."/>
            <person name="Echenique V."/>
        </authorList>
    </citation>
    <scope>NUCLEOTIDE SEQUENCE [LARGE SCALE GENOMIC DNA]</scope>
    <source>
        <strain evidence="21">cv. Victoria</strain>
        <tissue evidence="20">Leaf</tissue>
    </source>
</reference>
<dbReference type="EC" id="3.6.4.13" evidence="2"/>
<dbReference type="Pfam" id="PF24638">
    <property type="entry name" value="KH_DEAH11_1st"/>
    <property type="match status" value="1"/>
</dbReference>
<keyword evidence="11" id="KW-0862">Zinc</keyword>
<evidence type="ECO:0000256" key="9">
    <source>
        <dbReference type="ARBA" id="ARBA00022801"/>
    </source>
</evidence>
<dbReference type="InterPro" id="IPR027417">
    <property type="entry name" value="P-loop_NTPase"/>
</dbReference>
<dbReference type="PANTHER" id="PTHR18934:SF81">
    <property type="entry name" value="ATP-DEPENDENT RNA HELICASE DEAH11, CHLOROPLASTIC-RELATED"/>
    <property type="match status" value="1"/>
</dbReference>
<dbReference type="InterPro" id="IPR056248">
    <property type="entry name" value="RBD_DEAH11/12"/>
</dbReference>
<keyword evidence="9" id="KW-0378">Hydrolase</keyword>
<dbReference type="InterPro" id="IPR013083">
    <property type="entry name" value="Znf_RING/FYVE/PHD"/>
</dbReference>
<dbReference type="CDD" id="cd17917">
    <property type="entry name" value="DEXHc_RHA-like"/>
    <property type="match status" value="1"/>
</dbReference>
<dbReference type="Pfam" id="PF24475">
    <property type="entry name" value="RBD_DEAH11"/>
    <property type="match status" value="1"/>
</dbReference>
<dbReference type="InterPro" id="IPR027370">
    <property type="entry name" value="Znf-RING_euk"/>
</dbReference>
<dbReference type="GO" id="GO:0016740">
    <property type="term" value="F:transferase activity"/>
    <property type="evidence" value="ECO:0007669"/>
    <property type="project" value="UniProtKB-KW"/>
</dbReference>
<feature type="compositionally biased region" description="Low complexity" evidence="15">
    <location>
        <begin position="34"/>
        <end position="46"/>
    </location>
</feature>
<dbReference type="Gene3D" id="1.20.120.1750">
    <property type="match status" value="1"/>
</dbReference>
<dbReference type="GO" id="GO:0003724">
    <property type="term" value="F:RNA helicase activity"/>
    <property type="evidence" value="ECO:0007669"/>
    <property type="project" value="UniProtKB-EC"/>
</dbReference>
<dbReference type="InterPro" id="IPR044066">
    <property type="entry name" value="TRIAD_supradom"/>
</dbReference>
<dbReference type="InterPro" id="IPR056247">
    <property type="entry name" value="KH_DEAH11/12_2nd"/>
</dbReference>
<dbReference type="Pfam" id="PF13445">
    <property type="entry name" value="zf-RING_UBOX"/>
    <property type="match status" value="1"/>
</dbReference>
<feature type="domain" description="Helicase C-terminal" evidence="18">
    <location>
        <begin position="479"/>
        <end position="645"/>
    </location>
</feature>
<protein>
    <recommendedName>
        <fullName evidence="2">RNA helicase</fullName>
        <ecNumber evidence="2">3.6.4.13</ecNumber>
    </recommendedName>
</protein>
<dbReference type="Proteomes" id="UP000324897">
    <property type="component" value="Chromosome 4"/>
</dbReference>
<dbReference type="GO" id="GO:0016787">
    <property type="term" value="F:hydrolase activity"/>
    <property type="evidence" value="ECO:0007669"/>
    <property type="project" value="UniProtKB-KW"/>
</dbReference>
<gene>
    <name evidence="20" type="ORF">EJB05_11159</name>
</gene>
<evidence type="ECO:0000256" key="11">
    <source>
        <dbReference type="ARBA" id="ARBA00022833"/>
    </source>
</evidence>
<dbReference type="GO" id="GO:0003723">
    <property type="term" value="F:RNA binding"/>
    <property type="evidence" value="ECO:0007669"/>
    <property type="project" value="TreeGrafter"/>
</dbReference>
<keyword evidence="3" id="KW-0808">Transferase</keyword>
<dbReference type="Pfam" id="PF01485">
    <property type="entry name" value="IBR"/>
    <property type="match status" value="2"/>
</dbReference>
<dbReference type="SMART" id="SM00490">
    <property type="entry name" value="HELICc"/>
    <property type="match status" value="1"/>
</dbReference>
<evidence type="ECO:0000313" key="20">
    <source>
        <dbReference type="EMBL" id="TVU37819.1"/>
    </source>
</evidence>
<evidence type="ECO:0000256" key="6">
    <source>
        <dbReference type="ARBA" id="ARBA00022741"/>
    </source>
</evidence>
<keyword evidence="5" id="KW-0677">Repeat</keyword>
<dbReference type="FunFam" id="3.40.50.300:FF:002114">
    <property type="entry name" value="ATP-dependent RNA helicase DEAH12 chloroplastic"/>
    <property type="match status" value="1"/>
</dbReference>
<feature type="compositionally biased region" description="Low complexity" evidence="15">
    <location>
        <begin position="1808"/>
        <end position="1817"/>
    </location>
</feature>
<comment type="caution">
    <text evidence="20">The sequence shown here is derived from an EMBL/GenBank/DDBJ whole genome shotgun (WGS) entry which is preliminary data.</text>
</comment>
<keyword evidence="4" id="KW-0479">Metal-binding</keyword>
<sequence>MRRFEDRRSFRPPDWAPPPPPPHHRDQHYHHYNQHQPQSQPQRYRPAQPPSPQFAVILLRPGPDLSATTATEVEALVAGLRSPAPASLSIRSSGRLAACLVFRSVQAAADAARELWALRLEGLHFLTPQLSEPALASHASPLIASLFADHASRLLDSGLVNLSAARSAELAAAIQDLKQRRGSRSLRDFHQLCLQKEPLEAEKALVDAKIAEYKAAMSSIQRAMLCVPVDDEEVVDVFGIVKDGEFDFARVHKMLLRECRRLKEGMPIYAYRRKILNHIFSNQVMILIGETGSGKSTQLVQFLADSGLAADGSIVCTQPRKIAAISLAHRVDEETNGCYGDNSVLFYSTFSKSQDLGSKIIFTTDSCLLHHCMSDLGLDGISYIIVDEAHERSLNTDLLLALIKKQLLDRLDLRLIIMSATADADRLAEYFYGCQTFHVKGRAFPVEIKYVPDISTEPSWNDVPTISRAARATASYVSDVVRMVSVIHKTEQEGAILAFLTSQLEVERACETFSDPDAVVLPMHGKLSHVEQSLVFKSYPGKRKIIFCTNIAETSLTIKEVKYVVDSGLAKECRFVPSSGLNVLKVNWISQSSANQRAGRAGRTGAGKCYRLYSQSDFGLMEVHQEPEIRKVHLGTAVLRILALGVRDVQNFEFVDAPDPESINMAANNLEQIGAIKYKCDGFELTDTGSHLVKLGIEPRLGKIMLDCFNVGLKKEGLVLAAVMANSSSIFCRVGTDEEKYKADRLKVPFCHPNGDLFTLLAVYKQWEDEHENKNVWCWQNSFNAKTLRRCQETISELENCLKRELNIIVPSYWQWNPEEPTMHDISLKRILLSSLRNNLAMFSGHERFGYQVISADQPVQLHPSCSLLIYDSKPEWVVFSEILSVPNQYLVCVTAVDHDAVYTVHPMSFIKQLEKNKLHMKVITGIGDISLRRFCGKSDQNLQKIVSLLREGCRDDSIAVERDFRNNEVLLFAKEHDMEKVFCVVSDALELEAKMLRNECLERSVYPGRLGSSPLVLFGSGAEIKHLELGKRDLTVEVMHQNARDIDDKELINLVDSLVPGIAHFHKIGNETKWGKFTFLKPENTEEAVSKLNGMEFHGSLLNVVPVRSYESRGFPFPAVRAKVSWPRKPSKGIALVKCVSGEAEFVVKDCYALGVGGRYVNCEVSKKYENCVFVTRVPLHVTEPELYDAFRGTTTRRILDIHLLRGLPPASSSTFECEEALRREISLFMPNRDFPGQKFRVEVFPPEERDSMMRAAITFDGSLHREAARALDHLQGRTLPCFLPWQIIQCQNVFTSTISCPVRVYNVISQAVASLLESFRNQKGVSYSLEKNESGVRVKLTANATKTIADLRRPLELLMKGKTISHPDLTLSAVQLLLSFDGMALLKSVEKDTGTYIWYDRQSLNVKAFGQPDQVAAAEEKLVHALLQLHEKKPLEVHLRGRNLPPNLMKEVIKRYGADLEGFKKEVFAVELQLHTRRHTLYVRGSKEGKQRVEGMISELITSMDHNALVQLSSENSCPICFCELEDPFKLETCGHLFCKACLVDQCESAMRSQDGFPLCCLKNGCKKLFLLVDLRRLLSSEQLEELIRSSLNAFVASSVGLYRFCPTPDCTSIYQVATADAEGKPFVCGACSVEICTKCHLEYHPFISCEAYKEYKEDPDATLLEWRKGKENVKSCPSCGYTIEKSEGCNHVECRCGSHICWACLEKFKSSEECYSHLRQLSCQVSLKVLGKDSVKSNWRLGGFRARANYAKRNPIQNRKRKDSQPSQGTNKPDMPLSGSGDSSIIDLTEPSETGGTNKPDMPLISSGDSSIIDLTEPSEKDTGGANGILDMTSTPLCTGFVGVYEETTYEEVVADAAVHQREQSH</sequence>
<dbReference type="PROSITE" id="PS51873">
    <property type="entry name" value="TRIAD"/>
    <property type="match status" value="1"/>
</dbReference>
<dbReference type="SMART" id="SM00847">
    <property type="entry name" value="HA2"/>
    <property type="match status" value="1"/>
</dbReference>
<dbReference type="Gramene" id="TVU37819">
    <property type="protein sequence ID" value="TVU37819"/>
    <property type="gene ID" value="EJB05_11159"/>
</dbReference>
<organism evidence="20 21">
    <name type="scientific">Eragrostis curvula</name>
    <name type="common">weeping love grass</name>
    <dbReference type="NCBI Taxonomy" id="38414"/>
    <lineage>
        <taxon>Eukaryota</taxon>
        <taxon>Viridiplantae</taxon>
        <taxon>Streptophyta</taxon>
        <taxon>Embryophyta</taxon>
        <taxon>Tracheophyta</taxon>
        <taxon>Spermatophyta</taxon>
        <taxon>Magnoliopsida</taxon>
        <taxon>Liliopsida</taxon>
        <taxon>Poales</taxon>
        <taxon>Poaceae</taxon>
        <taxon>PACMAD clade</taxon>
        <taxon>Chloridoideae</taxon>
        <taxon>Eragrostideae</taxon>
        <taxon>Eragrostidinae</taxon>
        <taxon>Eragrostis</taxon>
    </lineage>
</organism>
<dbReference type="InterPro" id="IPR011709">
    <property type="entry name" value="DEAD-box_helicase_OB_fold"/>
</dbReference>
<dbReference type="SMART" id="SM00647">
    <property type="entry name" value="IBR"/>
    <property type="match status" value="2"/>
</dbReference>
<dbReference type="InterPro" id="IPR002867">
    <property type="entry name" value="IBR_dom"/>
</dbReference>
<dbReference type="PROSITE" id="PS00690">
    <property type="entry name" value="DEAH_ATP_HELICASE"/>
    <property type="match status" value="1"/>
</dbReference>
<keyword evidence="12" id="KW-0067">ATP-binding</keyword>
<dbReference type="Gene3D" id="3.40.50.300">
    <property type="entry name" value="P-loop containing nucleotide triphosphate hydrolases"/>
    <property type="match status" value="2"/>
</dbReference>
<evidence type="ECO:0000256" key="14">
    <source>
        <dbReference type="PROSITE-ProRule" id="PRU00175"/>
    </source>
</evidence>
<feature type="region of interest" description="Disordered" evidence="15">
    <location>
        <begin position="1755"/>
        <end position="1835"/>
    </location>
</feature>
<dbReference type="GO" id="GO:0005524">
    <property type="term" value="F:ATP binding"/>
    <property type="evidence" value="ECO:0007669"/>
    <property type="project" value="UniProtKB-KW"/>
</dbReference>
<evidence type="ECO:0000256" key="1">
    <source>
        <dbReference type="ARBA" id="ARBA00008792"/>
    </source>
</evidence>
<feature type="region of interest" description="Disordered" evidence="15">
    <location>
        <begin position="1"/>
        <end position="50"/>
    </location>
</feature>
<dbReference type="InterPro" id="IPR007502">
    <property type="entry name" value="Helicase-assoc_dom"/>
</dbReference>
<evidence type="ECO:0000256" key="3">
    <source>
        <dbReference type="ARBA" id="ARBA00022679"/>
    </source>
</evidence>
<dbReference type="PROSITE" id="PS00518">
    <property type="entry name" value="ZF_RING_1"/>
    <property type="match status" value="1"/>
</dbReference>
<feature type="compositionally biased region" description="Basic and acidic residues" evidence="15">
    <location>
        <begin position="1"/>
        <end position="11"/>
    </location>
</feature>
<evidence type="ECO:0000256" key="2">
    <source>
        <dbReference type="ARBA" id="ARBA00012552"/>
    </source>
</evidence>
<dbReference type="PANTHER" id="PTHR18934">
    <property type="entry name" value="ATP-DEPENDENT RNA HELICASE"/>
    <property type="match status" value="1"/>
</dbReference>
<dbReference type="SUPFAM" id="SSF54928">
    <property type="entry name" value="RNA-binding domain, RBD"/>
    <property type="match status" value="1"/>
</dbReference>
<feature type="domain" description="RING-type" evidence="16">
    <location>
        <begin position="1520"/>
        <end position="1562"/>
    </location>
</feature>
<dbReference type="FunFam" id="1.20.120.1080:FF:000033">
    <property type="entry name" value="RBR-type E3 ubiquitin transferase"/>
    <property type="match status" value="1"/>
</dbReference>
<dbReference type="GO" id="GO:0008270">
    <property type="term" value="F:zinc ion binding"/>
    <property type="evidence" value="ECO:0007669"/>
    <property type="project" value="UniProtKB-KW"/>
</dbReference>
<evidence type="ECO:0000259" key="17">
    <source>
        <dbReference type="PROSITE" id="PS51192"/>
    </source>
</evidence>
<dbReference type="SUPFAM" id="SSF52540">
    <property type="entry name" value="P-loop containing nucleoside triphosphate hydrolases"/>
    <property type="match status" value="1"/>
</dbReference>
<dbReference type="Pfam" id="PF00270">
    <property type="entry name" value="DEAD"/>
    <property type="match status" value="1"/>
</dbReference>
<comment type="catalytic activity">
    <reaction evidence="13">
        <text>ATP + H2O = ADP + phosphate + H(+)</text>
        <dbReference type="Rhea" id="RHEA:13065"/>
        <dbReference type="ChEBI" id="CHEBI:15377"/>
        <dbReference type="ChEBI" id="CHEBI:15378"/>
        <dbReference type="ChEBI" id="CHEBI:30616"/>
        <dbReference type="ChEBI" id="CHEBI:43474"/>
        <dbReference type="ChEBI" id="CHEBI:456216"/>
        <dbReference type="EC" id="3.6.4.13"/>
    </reaction>
</comment>
<dbReference type="Pfam" id="PF24637">
    <property type="entry name" value="RRM_DEAH11"/>
    <property type="match status" value="1"/>
</dbReference>
<dbReference type="CDD" id="cd22585">
    <property type="entry name" value="Rcat_RBR_DEAH12-like"/>
    <property type="match status" value="1"/>
</dbReference>
<dbReference type="InterPro" id="IPR035979">
    <property type="entry name" value="RBD_domain_sf"/>
</dbReference>
<evidence type="ECO:0000256" key="7">
    <source>
        <dbReference type="ARBA" id="ARBA00022771"/>
    </source>
</evidence>
<dbReference type="InterPro" id="IPR001841">
    <property type="entry name" value="Znf_RING"/>
</dbReference>
<evidence type="ECO:0000256" key="8">
    <source>
        <dbReference type="ARBA" id="ARBA00022786"/>
    </source>
</evidence>
<feature type="domain" description="Helicase ATP-binding" evidence="17">
    <location>
        <begin position="276"/>
        <end position="440"/>
    </location>
</feature>
<dbReference type="InterPro" id="IPR014001">
    <property type="entry name" value="Helicase_ATP-bd"/>
</dbReference>
<feature type="domain" description="RING-type" evidence="19">
    <location>
        <begin position="1516"/>
        <end position="1730"/>
    </location>
</feature>
<feature type="non-terminal residue" evidence="20">
    <location>
        <position position="1"/>
    </location>
</feature>
<accession>A0A5J9VNL1</accession>
<dbReference type="InterPro" id="IPR056244">
    <property type="entry name" value="RRM_DEAH11/12"/>
</dbReference>
<dbReference type="PROSITE" id="PS51194">
    <property type="entry name" value="HELICASE_CTER"/>
    <property type="match status" value="1"/>
</dbReference>
<dbReference type="InterPro" id="IPR002464">
    <property type="entry name" value="DNA/RNA_helicase_DEAH_CS"/>
</dbReference>
<evidence type="ECO:0000259" key="18">
    <source>
        <dbReference type="PROSITE" id="PS51194"/>
    </source>
</evidence>
<dbReference type="Pfam" id="PF24641">
    <property type="entry name" value="KH_DEAH11_2nd"/>
    <property type="match status" value="1"/>
</dbReference>
<comment type="similarity">
    <text evidence="1">Belongs to the DEAD box helicase family. DEAH subfamily.</text>
</comment>
<dbReference type="InterPro" id="IPR056246">
    <property type="entry name" value="KH_DEAH11/12_1st"/>
</dbReference>
<evidence type="ECO:0000256" key="15">
    <source>
        <dbReference type="SAM" id="MobiDB-lite"/>
    </source>
</evidence>
<name>A0A5J9VNL1_9POAL</name>
<evidence type="ECO:0000256" key="10">
    <source>
        <dbReference type="ARBA" id="ARBA00022806"/>
    </source>
</evidence>
<evidence type="ECO:0000256" key="13">
    <source>
        <dbReference type="ARBA" id="ARBA00047984"/>
    </source>
</evidence>
<dbReference type="InterPro" id="IPR001650">
    <property type="entry name" value="Helicase_C-like"/>
</dbReference>
<dbReference type="Gene3D" id="1.20.120.1080">
    <property type="match status" value="1"/>
</dbReference>
<dbReference type="FunFam" id="1.20.120.1750:FF:000020">
    <property type="entry name" value="ATP-dependent RNA helicase DEAH12 chloroplastic"/>
    <property type="match status" value="1"/>
</dbReference>
<dbReference type="InterPro" id="IPR011545">
    <property type="entry name" value="DEAD/DEAH_box_helicase_dom"/>
</dbReference>
<evidence type="ECO:0000256" key="12">
    <source>
        <dbReference type="ARBA" id="ARBA00022840"/>
    </source>
</evidence>
<dbReference type="FunFam" id="3.40.50.300:FF:001279">
    <property type="entry name" value="ATP-dependent RNA helicase DEAH12 chloroplastic"/>
    <property type="match status" value="1"/>
</dbReference>
<evidence type="ECO:0000259" key="19">
    <source>
        <dbReference type="PROSITE" id="PS51873"/>
    </source>
</evidence>
<evidence type="ECO:0000256" key="5">
    <source>
        <dbReference type="ARBA" id="ARBA00022737"/>
    </source>
</evidence>
<evidence type="ECO:0000259" key="16">
    <source>
        <dbReference type="PROSITE" id="PS50089"/>
    </source>
</evidence>
<dbReference type="SMART" id="SM00487">
    <property type="entry name" value="DEXDc"/>
    <property type="match status" value="1"/>
</dbReference>
<keyword evidence="8" id="KW-0833">Ubl conjugation pathway</keyword>
<keyword evidence="7 14" id="KW-0863">Zinc-finger</keyword>
<dbReference type="InterPro" id="IPR056245">
    <property type="entry name" value="KH_DEAH11/12"/>
</dbReference>
<keyword evidence="6" id="KW-0547">Nucleotide-binding</keyword>
<dbReference type="Gene3D" id="3.30.40.10">
    <property type="entry name" value="Zinc/RING finger domain, C3HC4 (zinc finger)"/>
    <property type="match status" value="1"/>
</dbReference>
<evidence type="ECO:0000313" key="21">
    <source>
        <dbReference type="Proteomes" id="UP000324897"/>
    </source>
</evidence>
<proteinExistence type="inferred from homology"/>
<dbReference type="InterPro" id="IPR017907">
    <property type="entry name" value="Znf_RING_CS"/>
</dbReference>
<dbReference type="PROSITE" id="PS51192">
    <property type="entry name" value="HELICASE_ATP_BIND_1"/>
    <property type="match status" value="1"/>
</dbReference>